<dbReference type="Gene3D" id="3.40.980.20">
    <property type="entry name" value="Four-carbon acid sugar kinase, nucleotide binding domain"/>
    <property type="match status" value="1"/>
</dbReference>
<dbReference type="SUPFAM" id="SSF142764">
    <property type="entry name" value="YgbK-like"/>
    <property type="match status" value="1"/>
</dbReference>
<keyword evidence="4" id="KW-0418">Kinase</keyword>
<evidence type="ECO:0000256" key="11">
    <source>
        <dbReference type="ARBA" id="ARBA00039461"/>
    </source>
</evidence>
<dbReference type="STRING" id="1109412.BN1221_01348c"/>
<evidence type="ECO:0000256" key="6">
    <source>
        <dbReference type="ARBA" id="ARBA00023277"/>
    </source>
</evidence>
<proteinExistence type="inferred from homology"/>
<comment type="catalytic activity">
    <reaction evidence="7">
        <text>3-dehydro-L-erythronate + ATP = 3-dehydro-4-O-phospho-L-erythronate + ADP + H(+)</text>
        <dbReference type="Rhea" id="RHEA:52552"/>
        <dbReference type="ChEBI" id="CHEBI:15378"/>
        <dbReference type="ChEBI" id="CHEBI:30616"/>
        <dbReference type="ChEBI" id="CHEBI:136592"/>
        <dbReference type="ChEBI" id="CHEBI:136670"/>
        <dbReference type="ChEBI" id="CHEBI:456216"/>
        <dbReference type="EC" id="2.7.1.217"/>
    </reaction>
</comment>
<evidence type="ECO:0000256" key="12">
    <source>
        <dbReference type="ARBA" id="ARBA00041377"/>
    </source>
</evidence>
<evidence type="ECO:0000256" key="4">
    <source>
        <dbReference type="ARBA" id="ARBA00022777"/>
    </source>
</evidence>
<dbReference type="NCBIfam" id="NF043035">
    <property type="entry name" value="OxoTetrKin"/>
    <property type="match status" value="1"/>
</dbReference>
<keyword evidence="6" id="KW-0119">Carbohydrate metabolism</keyword>
<evidence type="ECO:0000313" key="15">
    <source>
        <dbReference type="EMBL" id="CPR15151.1"/>
    </source>
</evidence>
<evidence type="ECO:0000256" key="3">
    <source>
        <dbReference type="ARBA" id="ARBA00022741"/>
    </source>
</evidence>
<evidence type="ECO:0000259" key="13">
    <source>
        <dbReference type="Pfam" id="PF07005"/>
    </source>
</evidence>
<evidence type="ECO:0000256" key="5">
    <source>
        <dbReference type="ARBA" id="ARBA00022840"/>
    </source>
</evidence>
<evidence type="ECO:0000256" key="2">
    <source>
        <dbReference type="ARBA" id="ARBA00022679"/>
    </source>
</evidence>
<evidence type="ECO:0000256" key="1">
    <source>
        <dbReference type="ARBA" id="ARBA00005715"/>
    </source>
</evidence>
<dbReference type="EC" id="2.7.1.217" evidence="10"/>
<dbReference type="Proteomes" id="UP000044377">
    <property type="component" value="Unassembled WGS sequence"/>
</dbReference>
<accession>A0A0G4JSL4</accession>
<evidence type="ECO:0000256" key="10">
    <source>
        <dbReference type="ARBA" id="ARBA00039095"/>
    </source>
</evidence>
<dbReference type="GO" id="GO:0016301">
    <property type="term" value="F:kinase activity"/>
    <property type="evidence" value="ECO:0007669"/>
    <property type="project" value="UniProtKB-KW"/>
</dbReference>
<feature type="domain" description="Four-carbon acid sugar kinase N-terminal" evidence="13">
    <location>
        <begin position="3"/>
        <end position="227"/>
    </location>
</feature>
<dbReference type="InterPro" id="IPR010737">
    <property type="entry name" value="4-carb_acid_sugar_kinase_N"/>
</dbReference>
<comment type="similarity">
    <text evidence="1">Belongs to the four-carbon acid sugar kinase family.</text>
</comment>
<dbReference type="InterPro" id="IPR037051">
    <property type="entry name" value="4-carb_acid_sugar_kinase_N_sf"/>
</dbReference>
<dbReference type="Gene3D" id="3.40.50.10840">
    <property type="entry name" value="Putative sugar-binding, N-terminal domain"/>
    <property type="match status" value="1"/>
</dbReference>
<dbReference type="InterPro" id="IPR031475">
    <property type="entry name" value="NBD_C"/>
</dbReference>
<keyword evidence="3" id="KW-0547">Nucleotide-binding</keyword>
<evidence type="ECO:0000313" key="16">
    <source>
        <dbReference type="Proteomes" id="UP000044377"/>
    </source>
</evidence>
<name>A0A0G4JSL4_9GAMM</name>
<protein>
    <recommendedName>
        <fullName evidence="11">3-oxo-tetronate kinase</fullName>
        <ecNumber evidence="10">2.7.1.217</ecNumber>
    </recommendedName>
    <alternativeName>
        <fullName evidence="12">3-dehydrotetronate 4-kinase</fullName>
    </alternativeName>
</protein>
<dbReference type="AlphaFoldDB" id="A0A0G4JSL4"/>
<dbReference type="InterPro" id="IPR050007">
    <property type="entry name" value="OtnK"/>
</dbReference>
<comment type="catalytic activity">
    <reaction evidence="8">
        <text>3-dehydro-D-erythronate + ATP = 3-dehydro-4-O-phospho-D-erythronate + ADP + H(+)</text>
        <dbReference type="Rhea" id="RHEA:52556"/>
        <dbReference type="ChEBI" id="CHEBI:15378"/>
        <dbReference type="ChEBI" id="CHEBI:30616"/>
        <dbReference type="ChEBI" id="CHEBI:57958"/>
        <dbReference type="ChEBI" id="CHEBI:136593"/>
        <dbReference type="ChEBI" id="CHEBI:456216"/>
        <dbReference type="EC" id="2.7.1.217"/>
    </reaction>
</comment>
<dbReference type="RefSeq" id="WP_048636652.1">
    <property type="nucleotide sequence ID" value="NZ_CGIG01000001.1"/>
</dbReference>
<reference evidence="16" key="1">
    <citation type="submission" date="2015-01" db="EMBL/GenBank/DDBJ databases">
        <authorList>
            <person name="Paterson Steve"/>
        </authorList>
    </citation>
    <scope>NUCLEOTIDE SEQUENCE [LARGE SCALE GENOMIC DNA]</scope>
    <source>
        <strain evidence="16">OBR1</strain>
    </source>
</reference>
<comment type="function">
    <text evidence="9">Catalyzes the ATP-dependent phosphorylation of 3-oxo-tetronate to 3-oxo-tetronate 4-phosphate.</text>
</comment>
<evidence type="ECO:0000259" key="14">
    <source>
        <dbReference type="Pfam" id="PF17042"/>
    </source>
</evidence>
<dbReference type="InterPro" id="IPR042213">
    <property type="entry name" value="NBD_C_sf"/>
</dbReference>
<dbReference type="Pfam" id="PF17042">
    <property type="entry name" value="NBD_C"/>
    <property type="match status" value="1"/>
</dbReference>
<keyword evidence="5" id="KW-0067">ATP-binding</keyword>
<evidence type="ECO:0000256" key="9">
    <source>
        <dbReference type="ARBA" id="ARBA00037335"/>
    </source>
</evidence>
<dbReference type="Pfam" id="PF07005">
    <property type="entry name" value="SBD_N"/>
    <property type="match status" value="1"/>
</dbReference>
<feature type="domain" description="Four-carbon acid sugar kinase nucleotide binding" evidence="14">
    <location>
        <begin position="254"/>
        <end position="413"/>
    </location>
</feature>
<evidence type="ECO:0000256" key="7">
    <source>
        <dbReference type="ARBA" id="ARBA00035898"/>
    </source>
</evidence>
<evidence type="ECO:0000256" key="8">
    <source>
        <dbReference type="ARBA" id="ARBA00036346"/>
    </source>
</evidence>
<sequence length="422" mass="45058">MLLGVIADDFTGATDIAGFLAGNGLSTVQLNGVPPQDYHVDAQAAVISLKSRSCPPEQAVADSLNALAWLQVQGCRQFYFKYCSTFDSTAQGNIGPVTDALLDALGETQTVISPALPVNGRTVYQGYLFVMDRLLSESGMRDHPLTPMTDSYLPRLMERQAEGKCGVIAADVMDRGVEAVAARLAELRRRGVRYAALDALNGRHLLVQGEALRGMKLVTGGSGLAIGLARQWATGDAPQDAQAAGAPQGGPAIVLSGSCSVMTNRQVARYLQQASGRAIDVERCMAGDDALAGYARELCDWVRKHSGEKLAPMLYATAEPEILGRIQQRWGAQASSQAVEALFSSVARQLREDGFRRFIVAGGETSSIVVQTLGIRAFHIGPTISPGVPWVRSTDAPLSLALKSGNFGDENFFARAQQEFVV</sequence>
<gene>
    <name evidence="15" type="ORF">BN1221_01348c</name>
</gene>
<dbReference type="EMBL" id="CGIG01000001">
    <property type="protein sequence ID" value="CPR15151.1"/>
    <property type="molecule type" value="Genomic_DNA"/>
</dbReference>
<dbReference type="OrthoDB" id="191465at2"/>
<dbReference type="GO" id="GO:0005524">
    <property type="term" value="F:ATP binding"/>
    <property type="evidence" value="ECO:0007669"/>
    <property type="project" value="UniProtKB-KW"/>
</dbReference>
<keyword evidence="2" id="KW-0808">Transferase</keyword>
<organism evidence="15 16">
    <name type="scientific">Brenneria goodwinii</name>
    <dbReference type="NCBI Taxonomy" id="1109412"/>
    <lineage>
        <taxon>Bacteria</taxon>
        <taxon>Pseudomonadati</taxon>
        <taxon>Pseudomonadota</taxon>
        <taxon>Gammaproteobacteria</taxon>
        <taxon>Enterobacterales</taxon>
        <taxon>Pectobacteriaceae</taxon>
        <taxon>Brenneria</taxon>
    </lineage>
</organism>
<keyword evidence="16" id="KW-1185">Reference proteome</keyword>